<dbReference type="Gene3D" id="3.60.20.40">
    <property type="match status" value="1"/>
</dbReference>
<evidence type="ECO:0000256" key="3">
    <source>
        <dbReference type="ARBA" id="ARBA00047417"/>
    </source>
</evidence>
<evidence type="ECO:0000313" key="9">
    <source>
        <dbReference type="Proteomes" id="UP000275069"/>
    </source>
</evidence>
<dbReference type="PANTHER" id="PTHR43881:SF1">
    <property type="entry name" value="GAMMA-GLUTAMYLTRANSPEPTIDASE (AFU_ORTHOLOGUE AFUA_4G13580)"/>
    <property type="match status" value="1"/>
</dbReference>
<comment type="subunit">
    <text evidence="6">This enzyme consists of two polypeptide chains, which are synthesized in precursor form from a single polypeptide.</text>
</comment>
<dbReference type="PANTHER" id="PTHR43881">
    <property type="entry name" value="GAMMA-GLUTAMYLTRANSPEPTIDASE (AFU_ORTHOLOGUE AFUA_4G13580)"/>
    <property type="match status" value="1"/>
</dbReference>
<sequence>MSHPNGPRTGRPPAVAPNGVVSTPHYLASSAGLHALRRGGSAVDAAIAANAVLCVVYPHMAGLGGDGFWLIAEPTGAVHAIDASGPAGAGVSIDEYRARSTDGTIAARGAAAALTVPGAVDGWRLAHERFGRLPWDSLFGSAIDLARGGMPVSRSLADWLVVDAPILSRSEAAASVYLPGGRVLREGAKLVQAGLARSFEAVAAGGARAGFYEGVVAERFAAALGPQGSPLTAADFAAYHAEWVEPIRGRYRGYEVVELPPATQGFTALQLFNLLDGFDVASWGEGTADYYHHLAEAVKVVFADRDEWLTDPRFVDIPVDTFISREYADSRRGLIDPEHVLDIDAVPPGIPYPTSHAHVAADGDTCYFTAADADGMVVSLIQSVYHDFGSGVVAGDTGIIAQNRGAFFSLDENHPNRLEPGKRTFHTLVPALLLKDGLPELAFGSMGGEGQPQSQAAMVTRIVDFGFDVQQAIEAPRWLMGRTWGTPSRKLSLEGRISDEVVRELKRRGQPVQSVTDWNDNMGHAQAIRIDREQGFYEGGADPRGDGAALGY</sequence>
<dbReference type="NCBIfam" id="TIGR00066">
    <property type="entry name" value="g_glut_trans"/>
    <property type="match status" value="1"/>
</dbReference>
<dbReference type="OrthoDB" id="9781342at2"/>
<feature type="binding site" evidence="5">
    <location>
        <position position="448"/>
    </location>
    <ligand>
        <name>L-glutamate</name>
        <dbReference type="ChEBI" id="CHEBI:29985"/>
    </ligand>
</feature>
<dbReference type="EC" id="3.4.19.13" evidence="6"/>
<keyword evidence="6 8" id="KW-0012">Acyltransferase</keyword>
<reference evidence="8 9" key="1">
    <citation type="submission" date="2018-09" db="EMBL/GenBank/DDBJ databases">
        <title>Genome sequencing of strain 2DFW10M-5.</title>
        <authorList>
            <person name="Heo J."/>
            <person name="Kim S.-J."/>
            <person name="Kwon S.-W."/>
        </authorList>
    </citation>
    <scope>NUCLEOTIDE SEQUENCE [LARGE SCALE GENOMIC DNA]</scope>
    <source>
        <strain evidence="8 9">2DFW10M-5</strain>
    </source>
</reference>
<keyword evidence="6" id="KW-0865">Zymogen</keyword>
<dbReference type="PRINTS" id="PR01210">
    <property type="entry name" value="GGTRANSPTASE"/>
</dbReference>
<comment type="catalytic activity">
    <reaction evidence="1 6">
        <text>an S-substituted glutathione + H2O = an S-substituted L-cysteinylglycine + L-glutamate</text>
        <dbReference type="Rhea" id="RHEA:59468"/>
        <dbReference type="ChEBI" id="CHEBI:15377"/>
        <dbReference type="ChEBI" id="CHEBI:29985"/>
        <dbReference type="ChEBI" id="CHEBI:90779"/>
        <dbReference type="ChEBI" id="CHEBI:143103"/>
        <dbReference type="EC" id="3.4.19.13"/>
    </reaction>
</comment>
<feature type="active site" description="Nucleophile" evidence="4">
    <location>
        <position position="365"/>
    </location>
</feature>
<dbReference type="UniPathway" id="UPA00204"/>
<dbReference type="SUPFAM" id="SSF56235">
    <property type="entry name" value="N-terminal nucleophile aminohydrolases (Ntn hydrolases)"/>
    <property type="match status" value="1"/>
</dbReference>
<evidence type="ECO:0000256" key="1">
    <source>
        <dbReference type="ARBA" id="ARBA00001049"/>
    </source>
</evidence>
<evidence type="ECO:0000256" key="5">
    <source>
        <dbReference type="PIRSR" id="PIRSR600101-2"/>
    </source>
</evidence>
<comment type="catalytic activity">
    <reaction evidence="3 6">
        <text>an N-terminal (5-L-glutamyl)-[peptide] + an alpha-amino acid = 5-L-glutamyl amino acid + an N-terminal L-alpha-aminoacyl-[peptide]</text>
        <dbReference type="Rhea" id="RHEA:23904"/>
        <dbReference type="Rhea" id="RHEA-COMP:9780"/>
        <dbReference type="Rhea" id="RHEA-COMP:9795"/>
        <dbReference type="ChEBI" id="CHEBI:77644"/>
        <dbReference type="ChEBI" id="CHEBI:78597"/>
        <dbReference type="ChEBI" id="CHEBI:78599"/>
        <dbReference type="ChEBI" id="CHEBI:78608"/>
        <dbReference type="EC" id="2.3.2.2"/>
    </reaction>
</comment>
<evidence type="ECO:0000256" key="7">
    <source>
        <dbReference type="SAM" id="MobiDB-lite"/>
    </source>
</evidence>
<proteinExistence type="inferred from homology"/>
<evidence type="ECO:0000256" key="2">
    <source>
        <dbReference type="ARBA" id="ARBA00001089"/>
    </source>
</evidence>
<keyword evidence="6" id="KW-0378">Hydrolase</keyword>
<comment type="similarity">
    <text evidence="6">Belongs to the gamma-glutamyltransferase family.</text>
</comment>
<name>A0A387BQS2_9MICO</name>
<dbReference type="Gene3D" id="1.10.246.130">
    <property type="match status" value="1"/>
</dbReference>
<protein>
    <recommendedName>
        <fullName evidence="6">Glutathione hydrolase proenzyme</fullName>
        <ecNumber evidence="6">2.3.2.2</ecNumber>
        <ecNumber evidence="6">3.4.19.13</ecNumber>
    </recommendedName>
    <component>
        <recommendedName>
            <fullName evidence="6">Glutathione hydrolase large chain</fullName>
        </recommendedName>
    </component>
    <component>
        <recommendedName>
            <fullName evidence="6">Glutathione hydrolase small chain</fullName>
        </recommendedName>
    </component>
</protein>
<accession>A0A387BQS2</accession>
<evidence type="ECO:0000313" key="8">
    <source>
        <dbReference type="EMBL" id="AYG03380.1"/>
    </source>
</evidence>
<dbReference type="EMBL" id="CP032624">
    <property type="protein sequence ID" value="AYG03380.1"/>
    <property type="molecule type" value="Genomic_DNA"/>
</dbReference>
<dbReference type="InterPro" id="IPR043137">
    <property type="entry name" value="GGT_ssub_C"/>
</dbReference>
<dbReference type="GO" id="GO:0006751">
    <property type="term" value="P:glutathione catabolic process"/>
    <property type="evidence" value="ECO:0007669"/>
    <property type="project" value="UniProtKB-UniRule"/>
</dbReference>
<dbReference type="AlphaFoldDB" id="A0A387BQS2"/>
<dbReference type="GO" id="GO:0036374">
    <property type="term" value="F:glutathione hydrolase activity"/>
    <property type="evidence" value="ECO:0007669"/>
    <property type="project" value="UniProtKB-UniRule"/>
</dbReference>
<comment type="PTM">
    <text evidence="6">Cleaved by autocatalysis into a large and a small subunit.</text>
</comment>
<comment type="catalytic activity">
    <reaction evidence="2 6">
        <text>glutathione + H2O = L-cysteinylglycine + L-glutamate</text>
        <dbReference type="Rhea" id="RHEA:28807"/>
        <dbReference type="ChEBI" id="CHEBI:15377"/>
        <dbReference type="ChEBI" id="CHEBI:29985"/>
        <dbReference type="ChEBI" id="CHEBI:57925"/>
        <dbReference type="ChEBI" id="CHEBI:61694"/>
        <dbReference type="EC" id="3.4.19.13"/>
    </reaction>
</comment>
<dbReference type="RefSeq" id="WP_120788912.1">
    <property type="nucleotide sequence ID" value="NZ_CP032624.1"/>
</dbReference>
<dbReference type="GO" id="GO:0006750">
    <property type="term" value="P:glutathione biosynthetic process"/>
    <property type="evidence" value="ECO:0007669"/>
    <property type="project" value="UniProtKB-KW"/>
</dbReference>
<dbReference type="InterPro" id="IPR043138">
    <property type="entry name" value="GGT_lsub"/>
</dbReference>
<feature type="compositionally biased region" description="Basic and acidic residues" evidence="7">
    <location>
        <begin position="533"/>
        <end position="545"/>
    </location>
</feature>
<dbReference type="InterPro" id="IPR052896">
    <property type="entry name" value="GGT-like_enzyme"/>
</dbReference>
<keyword evidence="6" id="KW-0317">Glutathione biosynthesis</keyword>
<gene>
    <name evidence="8" type="primary">ggt</name>
    <name evidence="8" type="ORF">D7I44_07435</name>
</gene>
<organism evidence="8 9">
    <name type="scientific">Gryllotalpicola protaetiae</name>
    <dbReference type="NCBI Taxonomy" id="2419771"/>
    <lineage>
        <taxon>Bacteria</taxon>
        <taxon>Bacillati</taxon>
        <taxon>Actinomycetota</taxon>
        <taxon>Actinomycetes</taxon>
        <taxon>Micrococcales</taxon>
        <taxon>Microbacteriaceae</taxon>
        <taxon>Gryllotalpicola</taxon>
    </lineage>
</organism>
<dbReference type="GO" id="GO:0103068">
    <property type="term" value="F:leukotriene C4 gamma-glutamyl transferase activity"/>
    <property type="evidence" value="ECO:0007669"/>
    <property type="project" value="UniProtKB-EC"/>
</dbReference>
<comment type="pathway">
    <text evidence="6">Sulfur metabolism; glutathione metabolism.</text>
</comment>
<dbReference type="KEGG" id="gry:D7I44_07435"/>
<dbReference type="Proteomes" id="UP000275069">
    <property type="component" value="Chromosome"/>
</dbReference>
<keyword evidence="9" id="KW-1185">Reference proteome</keyword>
<feature type="region of interest" description="Disordered" evidence="7">
    <location>
        <begin position="533"/>
        <end position="552"/>
    </location>
</feature>
<dbReference type="EC" id="2.3.2.2" evidence="6"/>
<dbReference type="InterPro" id="IPR029055">
    <property type="entry name" value="Ntn_hydrolases_N"/>
</dbReference>
<dbReference type="Pfam" id="PF01019">
    <property type="entry name" value="G_glu_transpept"/>
    <property type="match status" value="1"/>
</dbReference>
<evidence type="ECO:0000256" key="4">
    <source>
        <dbReference type="PIRSR" id="PIRSR600101-1"/>
    </source>
</evidence>
<evidence type="ECO:0000256" key="6">
    <source>
        <dbReference type="RuleBase" id="RU368036"/>
    </source>
</evidence>
<dbReference type="InterPro" id="IPR000101">
    <property type="entry name" value="GGT_peptidase"/>
</dbReference>
<keyword evidence="6 8" id="KW-0808">Transferase</keyword>